<feature type="transmembrane region" description="Helical" evidence="10">
    <location>
        <begin position="275"/>
        <end position="293"/>
    </location>
</feature>
<name>A0A292Q7X2_9PEZI</name>
<dbReference type="SUPFAM" id="SSF144091">
    <property type="entry name" value="Rhomboid-like"/>
    <property type="match status" value="1"/>
</dbReference>
<dbReference type="InterPro" id="IPR002610">
    <property type="entry name" value="Peptidase_S54_rhomboid-like"/>
</dbReference>
<organism evidence="13 14">
    <name type="scientific">Tuber aestivum</name>
    <name type="common">summer truffle</name>
    <dbReference type="NCBI Taxonomy" id="59557"/>
    <lineage>
        <taxon>Eukaryota</taxon>
        <taxon>Fungi</taxon>
        <taxon>Dikarya</taxon>
        <taxon>Ascomycota</taxon>
        <taxon>Pezizomycotina</taxon>
        <taxon>Pezizomycetes</taxon>
        <taxon>Pezizales</taxon>
        <taxon>Tuberaceae</taxon>
        <taxon>Tuber</taxon>
    </lineage>
</organism>
<evidence type="ECO:0000256" key="9">
    <source>
        <dbReference type="ARBA" id="ARBA00023136"/>
    </source>
</evidence>
<keyword evidence="4 10" id="KW-0645">Protease</keyword>
<evidence type="ECO:0000256" key="3">
    <source>
        <dbReference type="ARBA" id="ARBA00009045"/>
    </source>
</evidence>
<feature type="region of interest" description="Disordered" evidence="11">
    <location>
        <begin position="1"/>
        <end position="147"/>
    </location>
</feature>
<evidence type="ECO:0000256" key="8">
    <source>
        <dbReference type="ARBA" id="ARBA00022989"/>
    </source>
</evidence>
<dbReference type="InterPro" id="IPR035952">
    <property type="entry name" value="Rhomboid-like_sf"/>
</dbReference>
<dbReference type="GO" id="GO:0006508">
    <property type="term" value="P:proteolysis"/>
    <property type="evidence" value="ECO:0007669"/>
    <property type="project" value="UniProtKB-KW"/>
</dbReference>
<keyword evidence="6 10" id="KW-0378">Hydrolase</keyword>
<dbReference type="GO" id="GO:0004252">
    <property type="term" value="F:serine-type endopeptidase activity"/>
    <property type="evidence" value="ECO:0007669"/>
    <property type="project" value="InterPro"/>
</dbReference>
<dbReference type="Pfam" id="PF01694">
    <property type="entry name" value="Rhomboid"/>
    <property type="match status" value="1"/>
</dbReference>
<evidence type="ECO:0000256" key="7">
    <source>
        <dbReference type="ARBA" id="ARBA00022825"/>
    </source>
</evidence>
<accession>A0A292Q7X2</accession>
<dbReference type="AlphaFoldDB" id="A0A292Q7X2"/>
<evidence type="ECO:0000256" key="5">
    <source>
        <dbReference type="ARBA" id="ARBA00022692"/>
    </source>
</evidence>
<evidence type="ECO:0000256" key="11">
    <source>
        <dbReference type="SAM" id="MobiDB-lite"/>
    </source>
</evidence>
<dbReference type="GO" id="GO:0016020">
    <property type="term" value="C:membrane"/>
    <property type="evidence" value="ECO:0007669"/>
    <property type="project" value="UniProtKB-SubCell"/>
</dbReference>
<reference evidence="13" key="1">
    <citation type="submission" date="2015-10" db="EMBL/GenBank/DDBJ databases">
        <authorList>
            <person name="Regsiter A."/>
            <person name="william w."/>
        </authorList>
    </citation>
    <scope>NUCLEOTIDE SEQUENCE</scope>
    <source>
        <strain evidence="13">Montdore</strain>
    </source>
</reference>
<feature type="transmembrane region" description="Helical" evidence="10">
    <location>
        <begin position="371"/>
        <end position="387"/>
    </location>
</feature>
<feature type="non-terminal residue" evidence="13">
    <location>
        <position position="552"/>
    </location>
</feature>
<comment type="subcellular location">
    <subcellularLocation>
        <location evidence="2 10">Membrane</location>
        <topology evidence="2 10">Multi-pass membrane protein</topology>
    </subcellularLocation>
</comment>
<dbReference type="PANTHER" id="PTHR22936">
    <property type="entry name" value="RHOMBOID-RELATED"/>
    <property type="match status" value="1"/>
</dbReference>
<gene>
    <name evidence="13" type="ORF">GSTUAT00000427001</name>
</gene>
<evidence type="ECO:0000256" key="6">
    <source>
        <dbReference type="ARBA" id="ARBA00022801"/>
    </source>
</evidence>
<feature type="transmembrane region" description="Helical" evidence="10">
    <location>
        <begin position="471"/>
        <end position="493"/>
    </location>
</feature>
<keyword evidence="14" id="KW-1185">Reference proteome</keyword>
<dbReference type="InterPro" id="IPR022764">
    <property type="entry name" value="Peptidase_S54_rhomboid_dom"/>
</dbReference>
<feature type="compositionally biased region" description="Low complexity" evidence="11">
    <location>
        <begin position="32"/>
        <end position="47"/>
    </location>
</feature>
<evidence type="ECO:0000256" key="1">
    <source>
        <dbReference type="ARBA" id="ARBA00000156"/>
    </source>
</evidence>
<comment type="caution">
    <text evidence="10">Lacks conserved residue(s) required for the propagation of feature annotation.</text>
</comment>
<dbReference type="EC" id="3.4.21.105" evidence="10"/>
<evidence type="ECO:0000313" key="14">
    <source>
        <dbReference type="Proteomes" id="UP001412239"/>
    </source>
</evidence>
<evidence type="ECO:0000256" key="4">
    <source>
        <dbReference type="ARBA" id="ARBA00022670"/>
    </source>
</evidence>
<dbReference type="Proteomes" id="UP001412239">
    <property type="component" value="Unassembled WGS sequence"/>
</dbReference>
<dbReference type="PANTHER" id="PTHR22936:SF69">
    <property type="entry name" value="RHOMBOID-LIKE PROTEIN"/>
    <property type="match status" value="1"/>
</dbReference>
<evidence type="ECO:0000256" key="10">
    <source>
        <dbReference type="RuleBase" id="RU362115"/>
    </source>
</evidence>
<proteinExistence type="inferred from homology"/>
<comment type="catalytic activity">
    <reaction evidence="1 10">
        <text>Cleaves type-1 transmembrane domains using a catalytic dyad composed of serine and histidine that are contributed by different transmembrane domains.</text>
        <dbReference type="EC" id="3.4.21.105"/>
    </reaction>
</comment>
<feature type="domain" description="Peptidase S54 rhomboid" evidence="12">
    <location>
        <begin position="273"/>
        <end position="410"/>
    </location>
</feature>
<keyword evidence="9 10" id="KW-0472">Membrane</keyword>
<dbReference type="Gene3D" id="1.20.1540.10">
    <property type="entry name" value="Rhomboid-like"/>
    <property type="match status" value="1"/>
</dbReference>
<sequence length="552" mass="59922">MAAAEFYNTGPHPGGSYGSNDDDGYDRQDTHSPISSISNSASLTHKPLPSHPPFPPTHTATGYSDDFFGRPHSTQSIDTAYHPHESERPAGPLHSSSYNSHDSYGKPTGPYSDDIPLNDTRPGRKPSHDLAAVEGGGHAGSKGKKGNFSLLKSSKGPRPWFCYLMAVIQISVFIAELARNAVLTKTPIAIKPQFNPMIGPSVHVLINMGARFVPCMKTIEGITDNPISTYPCPDTTVEDTSREGCTLAKWCGFGGANIPSDLGGTAPKGGEPNQWYRFITPIFLHAGLIHIAFNMLVQLKIGTDMEREIGHLRFAIVYFASGIFGFVFGGNYAPNGQPSTGCSGSLFGIFSLILLDLIWTWRLRKSPKKDLGFLLFQIIICFVIGLLPGLDNFSHIGGFLMGLFLGLTVLHSPPSIRQKIGAGAPPYTPMAVNSSPYAASPHSALPGGFIGFFRNPAGFFKGRKPLWWAWWLVRAATLATALIVMVVLINNFYKFEKTCGWCKYLSCLPVLDWCEMGALTMKNTTTTSDGTSDNPARMLARSLAPADLLQFI</sequence>
<evidence type="ECO:0000256" key="2">
    <source>
        <dbReference type="ARBA" id="ARBA00004141"/>
    </source>
</evidence>
<keyword evidence="8 10" id="KW-1133">Transmembrane helix</keyword>
<protein>
    <recommendedName>
        <fullName evidence="10">Rhomboid-type serine protease</fullName>
        <ecNumber evidence="10">3.4.21.105</ecNumber>
    </recommendedName>
</protein>
<feature type="transmembrane region" description="Helical" evidence="10">
    <location>
        <begin position="314"/>
        <end position="332"/>
    </location>
</feature>
<comment type="similarity">
    <text evidence="3 10">Belongs to the peptidase S54 family.</text>
</comment>
<keyword evidence="5 10" id="KW-0812">Transmembrane</keyword>
<evidence type="ECO:0000259" key="12">
    <source>
        <dbReference type="Pfam" id="PF01694"/>
    </source>
</evidence>
<evidence type="ECO:0000313" key="13">
    <source>
        <dbReference type="EMBL" id="CUS15494.1"/>
    </source>
</evidence>
<comment type="function">
    <text evidence="10">Serine protease involved in intramembrane proteolysis.</text>
</comment>
<keyword evidence="7 10" id="KW-0720">Serine protease</keyword>
<dbReference type="EMBL" id="LN890946">
    <property type="protein sequence ID" value="CUS15494.1"/>
    <property type="molecule type" value="Genomic_DNA"/>
</dbReference>
<feature type="transmembrane region" description="Helical" evidence="10">
    <location>
        <begin position="338"/>
        <end position="359"/>
    </location>
</feature>